<sequence length="212" mass="24480">MNAMLIVVIVIAIIGTIPVIIRKKLLNNYLTLLQNNDIKAIEDLMATKLAKICIPPFNREYLLLNVYLKINDDKQIDTLVNNIMDHVPMNSKQKSALAQSVFYRYVDKKNASMIDYLLEMVSTTNNHALCRQMDMVNDTLIKGGNKYYDELKSNLADVEYTKNNEDTPYLEFLLSVIYKNMGNESKSKEYKNKALEDSKGTIYESLIHYQNY</sequence>
<organism evidence="1 2">
    <name type="scientific">Sharpea azabuensis</name>
    <dbReference type="NCBI Taxonomy" id="322505"/>
    <lineage>
        <taxon>Bacteria</taxon>
        <taxon>Bacillati</taxon>
        <taxon>Bacillota</taxon>
        <taxon>Erysipelotrichia</taxon>
        <taxon>Erysipelotrichales</taxon>
        <taxon>Coprobacillaceae</taxon>
        <taxon>Sharpea</taxon>
    </lineage>
</organism>
<proteinExistence type="predicted"/>
<dbReference type="AlphaFoldDB" id="A0A1H6XLV0"/>
<name>A0A1H6XLV0_9FIRM</name>
<reference evidence="2" key="1">
    <citation type="submission" date="2016-10" db="EMBL/GenBank/DDBJ databases">
        <authorList>
            <person name="Varghese N."/>
        </authorList>
    </citation>
    <scope>NUCLEOTIDE SEQUENCE [LARGE SCALE GENOMIC DNA]</scope>
    <source>
        <strain evidence="2">DSM 20406</strain>
    </source>
</reference>
<protein>
    <recommendedName>
        <fullName evidence="3">Tetratricopeptide repeat-containing protein</fullName>
    </recommendedName>
</protein>
<evidence type="ECO:0000313" key="2">
    <source>
        <dbReference type="Proteomes" id="UP000183028"/>
    </source>
</evidence>
<evidence type="ECO:0000313" key="1">
    <source>
        <dbReference type="EMBL" id="SEJ30061.1"/>
    </source>
</evidence>
<accession>A0A1H6XLV0</accession>
<dbReference type="Proteomes" id="UP000183028">
    <property type="component" value="Unassembled WGS sequence"/>
</dbReference>
<dbReference type="STRING" id="322505.SAMN04487836_10472"/>
<evidence type="ECO:0008006" key="3">
    <source>
        <dbReference type="Google" id="ProtNLM"/>
    </source>
</evidence>
<gene>
    <name evidence="1" type="ORF">SAMN04487834_10993</name>
</gene>
<keyword evidence="2" id="KW-1185">Reference proteome</keyword>
<dbReference type="EMBL" id="FNYK01000099">
    <property type="protein sequence ID" value="SEJ30061.1"/>
    <property type="molecule type" value="Genomic_DNA"/>
</dbReference>